<protein>
    <submittedName>
        <fullName evidence="2">Uncharacterized protein</fullName>
    </submittedName>
</protein>
<dbReference type="EMBL" id="AMCI01005275">
    <property type="protein sequence ID" value="EJW96461.1"/>
    <property type="molecule type" value="Genomic_DNA"/>
</dbReference>
<proteinExistence type="predicted"/>
<gene>
    <name evidence="2" type="ORF">EVA_15431</name>
</gene>
<sequence>MDGADENGKNAPKATDIVHMPQSDYGGKDGYNLATNPLLLISNT</sequence>
<reference evidence="2" key="1">
    <citation type="journal article" date="2012" name="PLoS ONE">
        <title>Gene sets for utilization of primary and secondary nutrition supplies in the distal gut of endangered iberian lynx.</title>
        <authorList>
            <person name="Alcaide M."/>
            <person name="Messina E."/>
            <person name="Richter M."/>
            <person name="Bargiela R."/>
            <person name="Peplies J."/>
            <person name="Huws S.A."/>
            <person name="Newbold C.J."/>
            <person name="Golyshin P.N."/>
            <person name="Simon M.A."/>
            <person name="Lopez G."/>
            <person name="Yakimov M.M."/>
            <person name="Ferrer M."/>
        </authorList>
    </citation>
    <scope>NUCLEOTIDE SEQUENCE</scope>
</reference>
<name>J9FNE1_9ZZZZ</name>
<accession>J9FNE1</accession>
<comment type="caution">
    <text evidence="2">The sequence shown here is derived from an EMBL/GenBank/DDBJ whole genome shotgun (WGS) entry which is preliminary data.</text>
</comment>
<feature type="non-terminal residue" evidence="2">
    <location>
        <position position="44"/>
    </location>
</feature>
<evidence type="ECO:0000313" key="2">
    <source>
        <dbReference type="EMBL" id="EJW96461.1"/>
    </source>
</evidence>
<organism evidence="2">
    <name type="scientific">gut metagenome</name>
    <dbReference type="NCBI Taxonomy" id="749906"/>
    <lineage>
        <taxon>unclassified sequences</taxon>
        <taxon>metagenomes</taxon>
        <taxon>organismal metagenomes</taxon>
    </lineage>
</organism>
<dbReference type="AlphaFoldDB" id="J9FNE1"/>
<evidence type="ECO:0000256" key="1">
    <source>
        <dbReference type="SAM" id="MobiDB-lite"/>
    </source>
</evidence>
<feature type="region of interest" description="Disordered" evidence="1">
    <location>
        <begin position="1"/>
        <end position="31"/>
    </location>
</feature>